<dbReference type="EMBL" id="UIGR01000001">
    <property type="protein sequence ID" value="SUX33098.1"/>
    <property type="molecule type" value="Genomic_DNA"/>
</dbReference>
<dbReference type="Proteomes" id="UP000254029">
    <property type="component" value="Unassembled WGS sequence"/>
</dbReference>
<evidence type="ECO:0000313" key="1">
    <source>
        <dbReference type="EMBL" id="OVE47819.1"/>
    </source>
</evidence>
<evidence type="ECO:0000313" key="2">
    <source>
        <dbReference type="EMBL" id="SUX33098.1"/>
    </source>
</evidence>
<sequence length="68" mass="7420">MSSNVQAPMQPSPDELFSMLLEAGQDLPDEQARLVDAQLLVLLASRVNDRAAIADAIETARRLAQRSD</sequence>
<reference evidence="2 5" key="2">
    <citation type="submission" date="2018-06" db="EMBL/GenBank/DDBJ databases">
        <authorList>
            <consortium name="Pathogen Informatics"/>
            <person name="Doyle S."/>
        </authorList>
    </citation>
    <scope>NUCLEOTIDE SEQUENCE [LARGE SCALE GENOMIC DNA]</scope>
    <source>
        <strain evidence="2 5">NCTC8684</strain>
    </source>
</reference>
<organism evidence="1 4">
    <name type="scientific">Chromobacterium violaceum</name>
    <dbReference type="NCBI Taxonomy" id="536"/>
    <lineage>
        <taxon>Bacteria</taxon>
        <taxon>Pseudomonadati</taxon>
        <taxon>Pseudomonadota</taxon>
        <taxon>Betaproteobacteria</taxon>
        <taxon>Neisseriales</taxon>
        <taxon>Chromobacteriaceae</taxon>
        <taxon>Chromobacterium</taxon>
    </lineage>
</organism>
<dbReference type="InterPro" id="IPR021233">
    <property type="entry name" value="DUF2783"/>
</dbReference>
<evidence type="ECO:0000313" key="6">
    <source>
        <dbReference type="Proteomes" id="UP000275777"/>
    </source>
</evidence>
<reference evidence="3 6" key="3">
    <citation type="submission" date="2018-12" db="EMBL/GenBank/DDBJ databases">
        <authorList>
            <consortium name="Pathogen Informatics"/>
        </authorList>
    </citation>
    <scope>NUCLEOTIDE SEQUENCE [LARGE SCALE GENOMIC DNA]</scope>
    <source>
        <strain evidence="3 6">NCTC9695</strain>
    </source>
</reference>
<dbReference type="RefSeq" id="WP_080508961.1">
    <property type="nucleotide sequence ID" value="NZ_CP024028.1"/>
</dbReference>
<accession>A0A202B8Q4</accession>
<dbReference type="Proteomes" id="UP000196342">
    <property type="component" value="Unassembled WGS sequence"/>
</dbReference>
<dbReference type="EMBL" id="LR134182">
    <property type="protein sequence ID" value="VEB42110.1"/>
    <property type="molecule type" value="Genomic_DNA"/>
</dbReference>
<evidence type="ECO:0000313" key="5">
    <source>
        <dbReference type="Proteomes" id="UP000254029"/>
    </source>
</evidence>
<evidence type="ECO:0000313" key="3">
    <source>
        <dbReference type="EMBL" id="VEB42110.1"/>
    </source>
</evidence>
<gene>
    <name evidence="1" type="ORF">CBW21_12255</name>
    <name evidence="2" type="ORF">NCTC8684_02187</name>
    <name evidence="3" type="ORF">NCTC9695_02552</name>
</gene>
<proteinExistence type="predicted"/>
<protein>
    <submittedName>
        <fullName evidence="2">Protein of uncharacterized function (DUF2783)</fullName>
    </submittedName>
</protein>
<evidence type="ECO:0000313" key="4">
    <source>
        <dbReference type="Proteomes" id="UP000196342"/>
    </source>
</evidence>
<dbReference type="Proteomes" id="UP000275777">
    <property type="component" value="Chromosome"/>
</dbReference>
<dbReference type="Pfam" id="PF10932">
    <property type="entry name" value="DUF2783"/>
    <property type="match status" value="1"/>
</dbReference>
<keyword evidence="4" id="KW-1185">Reference proteome</keyword>
<name>A0A202B8Q4_CHRVL</name>
<reference evidence="1 4" key="1">
    <citation type="submission" date="2017-05" db="EMBL/GenBank/DDBJ databases">
        <title>Chromobacterium violaceum GHPS1 isolated from Hydrocarbon polluted soil in French Guiana display an awesome secondary metabolite arsenal and a battery of drug and heavy-metal-resistance and detoxification of xenobiotics proteins.</title>
        <authorList>
            <person name="Belbahri L."/>
        </authorList>
    </citation>
    <scope>NUCLEOTIDE SEQUENCE [LARGE SCALE GENOMIC DNA]</scope>
    <source>
        <strain evidence="1 4">GHPS1</strain>
    </source>
</reference>
<dbReference type="EMBL" id="NHOO01000009">
    <property type="protein sequence ID" value="OVE47819.1"/>
    <property type="molecule type" value="Genomic_DNA"/>
</dbReference>
<dbReference type="AlphaFoldDB" id="A0A202B8Q4"/>
<dbReference type="GeneID" id="66367476"/>